<feature type="transmembrane region" description="Helical" evidence="1">
    <location>
        <begin position="31"/>
        <end position="49"/>
    </location>
</feature>
<dbReference type="EMBL" id="MT631462">
    <property type="protein sequence ID" value="QNO51195.1"/>
    <property type="molecule type" value="Genomic_DNA"/>
</dbReference>
<keyword evidence="1" id="KW-1133">Transmembrane helix</keyword>
<keyword evidence="1" id="KW-0812">Transmembrane</keyword>
<protein>
    <submittedName>
        <fullName evidence="2">Uncharacterized protein</fullName>
    </submittedName>
</protein>
<name>A0A7G9YT61_9EURY</name>
<reference evidence="2" key="1">
    <citation type="submission" date="2020-06" db="EMBL/GenBank/DDBJ databases">
        <title>Unique genomic features of the anaerobic methanotrophic archaea.</title>
        <authorList>
            <person name="Chadwick G.L."/>
            <person name="Skennerton C.T."/>
            <person name="Laso-Perez R."/>
            <person name="Leu A.O."/>
            <person name="Speth D.R."/>
            <person name="Yu H."/>
            <person name="Morgan-Lang C."/>
            <person name="Hatzenpichler R."/>
            <person name="Goudeau D."/>
            <person name="Malmstrom R."/>
            <person name="Brazelton W.J."/>
            <person name="Woyke T."/>
            <person name="Hallam S.J."/>
            <person name="Tyson G.W."/>
            <person name="Wegener G."/>
            <person name="Boetius A."/>
            <person name="Orphan V."/>
        </authorList>
    </citation>
    <scope>NUCLEOTIDE SEQUENCE</scope>
</reference>
<dbReference type="AlphaFoldDB" id="A0A7G9YT61"/>
<accession>A0A7G9YT61</accession>
<keyword evidence="1" id="KW-0472">Membrane</keyword>
<proteinExistence type="predicted"/>
<evidence type="ECO:0000313" key="2">
    <source>
        <dbReference type="EMBL" id="QNO51195.1"/>
    </source>
</evidence>
<evidence type="ECO:0000256" key="1">
    <source>
        <dbReference type="SAM" id="Phobius"/>
    </source>
</evidence>
<gene>
    <name evidence="2" type="ORF">NIPIMIJO_00035</name>
</gene>
<sequence>MGFERKLEGMLVIGVCVGVIITVIFMGHEHYFLGFHVLYGAIGVGFFLLTTKILSVIQREGKQDD</sequence>
<organism evidence="2">
    <name type="scientific">Candidatus Methanophagaceae archaeon ANME-1 ERB6</name>
    <dbReference type="NCBI Taxonomy" id="2759912"/>
    <lineage>
        <taxon>Archaea</taxon>
        <taxon>Methanobacteriati</taxon>
        <taxon>Methanobacteriota</taxon>
        <taxon>Stenosarchaea group</taxon>
        <taxon>Methanomicrobia</taxon>
        <taxon>Candidatus Methanophagales</taxon>
        <taxon>Candidatus Methanophagaceae</taxon>
    </lineage>
</organism>
<feature type="transmembrane region" description="Helical" evidence="1">
    <location>
        <begin position="7"/>
        <end position="25"/>
    </location>
</feature>